<evidence type="ECO:0000313" key="2">
    <source>
        <dbReference type="EMBL" id="KDN95414.1"/>
    </source>
</evidence>
<keyword evidence="3" id="KW-1185">Reference proteome</keyword>
<evidence type="ECO:0000313" key="3">
    <source>
        <dbReference type="Proteomes" id="UP000027341"/>
    </source>
</evidence>
<protein>
    <recommendedName>
        <fullName evidence="4">Flagellar protein FlaG</fullName>
    </recommendedName>
</protein>
<name>A0A066ZT00_HYDMR</name>
<proteinExistence type="predicted"/>
<comment type="caution">
    <text evidence="2">The sequence shown here is derived from an EMBL/GenBank/DDBJ whole genome shotgun (WGS) entry which is preliminary data.</text>
</comment>
<gene>
    <name evidence="2" type="ORF">EI16_03700</name>
</gene>
<dbReference type="Pfam" id="PF03646">
    <property type="entry name" value="FlaG"/>
    <property type="match status" value="1"/>
</dbReference>
<dbReference type="STRING" id="28885.EI16_03700"/>
<dbReference type="PANTHER" id="PTHR37166:SF1">
    <property type="entry name" value="PROTEIN FLAG"/>
    <property type="match status" value="1"/>
</dbReference>
<dbReference type="EMBL" id="JMIU01000001">
    <property type="protein sequence ID" value="KDN95414.1"/>
    <property type="molecule type" value="Genomic_DNA"/>
</dbReference>
<dbReference type="AlphaFoldDB" id="A0A066ZT00"/>
<organism evidence="2 3">
    <name type="scientific">Hydrogenovibrio marinus</name>
    <dbReference type="NCBI Taxonomy" id="28885"/>
    <lineage>
        <taxon>Bacteria</taxon>
        <taxon>Pseudomonadati</taxon>
        <taxon>Pseudomonadota</taxon>
        <taxon>Gammaproteobacteria</taxon>
        <taxon>Thiotrichales</taxon>
        <taxon>Piscirickettsiaceae</taxon>
        <taxon>Hydrogenovibrio</taxon>
    </lineage>
</organism>
<dbReference type="Gene3D" id="3.30.160.170">
    <property type="entry name" value="FlaG-like"/>
    <property type="match status" value="1"/>
</dbReference>
<reference evidence="2 3" key="1">
    <citation type="submission" date="2014-04" db="EMBL/GenBank/DDBJ databases">
        <title>Draft genome sequence of Hydrogenovibrio marinus MH-110, a model organism for aerobic H2 metabolism.</title>
        <authorList>
            <person name="Cha H.J."/>
            <person name="Jo B.H."/>
            <person name="Hwang B.H."/>
        </authorList>
    </citation>
    <scope>NUCLEOTIDE SEQUENCE [LARGE SCALE GENOMIC DNA]</scope>
    <source>
        <strain evidence="2 3">MH-110</strain>
    </source>
</reference>
<dbReference type="Proteomes" id="UP000027341">
    <property type="component" value="Unassembled WGS sequence"/>
</dbReference>
<dbReference type="RefSeq" id="WP_029909520.1">
    <property type="nucleotide sequence ID" value="NZ_AP020335.1"/>
</dbReference>
<sequence>MNTLQNSISADTQYKSIDVSAQTAASSGVIQDAGKVSGASTKKVTTSVSAQQVAINAAISSTHSKQPQATSTPASSSSSSSKDNKLAMEILNNKLAQLNNQMQFKKDEVSGLTYFSLIDSTTHKVIKQYPSEDFLHVARRLTEYLDRVNSSQPLSSATDSRSVSSAIGNIISESA</sequence>
<dbReference type="InterPro" id="IPR035924">
    <property type="entry name" value="FlaG-like_sf"/>
</dbReference>
<dbReference type="SUPFAM" id="SSF160214">
    <property type="entry name" value="FlaG-like"/>
    <property type="match status" value="1"/>
</dbReference>
<evidence type="ECO:0008006" key="4">
    <source>
        <dbReference type="Google" id="ProtNLM"/>
    </source>
</evidence>
<dbReference type="PANTHER" id="PTHR37166">
    <property type="entry name" value="PROTEIN FLAG"/>
    <property type="match status" value="1"/>
</dbReference>
<dbReference type="InterPro" id="IPR005186">
    <property type="entry name" value="FlaG"/>
</dbReference>
<accession>A0A066ZT00</accession>
<feature type="region of interest" description="Disordered" evidence="1">
    <location>
        <begin position="59"/>
        <end position="83"/>
    </location>
</feature>
<evidence type="ECO:0000256" key="1">
    <source>
        <dbReference type="SAM" id="MobiDB-lite"/>
    </source>
</evidence>
<feature type="compositionally biased region" description="Low complexity" evidence="1">
    <location>
        <begin position="66"/>
        <end position="81"/>
    </location>
</feature>